<name>A0A250IVI8_9BACT</name>
<evidence type="ECO:0000313" key="2">
    <source>
        <dbReference type="Proteomes" id="UP000217257"/>
    </source>
</evidence>
<gene>
    <name evidence="1" type="ORF">CYFUS_000348</name>
</gene>
<dbReference type="Proteomes" id="UP000217257">
    <property type="component" value="Chromosome"/>
</dbReference>
<sequence>MLQSIALFDQVSFFRADDPAALRNALEQALTEIRAATP</sequence>
<reference evidence="1 2" key="1">
    <citation type="submission" date="2017-06" db="EMBL/GenBank/DDBJ databases">
        <title>Sequencing and comparative analysis of myxobacterial genomes.</title>
        <authorList>
            <person name="Rupp O."/>
            <person name="Goesmann A."/>
            <person name="Sogaard-Andersen L."/>
        </authorList>
    </citation>
    <scope>NUCLEOTIDE SEQUENCE [LARGE SCALE GENOMIC DNA]</scope>
    <source>
        <strain evidence="1 2">DSM 52655</strain>
    </source>
</reference>
<organism evidence="1 2">
    <name type="scientific">Cystobacter fuscus</name>
    <dbReference type="NCBI Taxonomy" id="43"/>
    <lineage>
        <taxon>Bacteria</taxon>
        <taxon>Pseudomonadati</taxon>
        <taxon>Myxococcota</taxon>
        <taxon>Myxococcia</taxon>
        <taxon>Myxococcales</taxon>
        <taxon>Cystobacterineae</taxon>
        <taxon>Archangiaceae</taxon>
        <taxon>Cystobacter</taxon>
    </lineage>
</organism>
<dbReference type="AlphaFoldDB" id="A0A250IVI8"/>
<accession>A0A250IVI8</accession>
<proteinExistence type="predicted"/>
<evidence type="ECO:0000313" key="1">
    <source>
        <dbReference type="EMBL" id="ATB34936.1"/>
    </source>
</evidence>
<protein>
    <submittedName>
        <fullName evidence="1">Uncharacterized protein</fullName>
    </submittedName>
</protein>
<dbReference type="EMBL" id="CP022098">
    <property type="protein sequence ID" value="ATB34936.1"/>
    <property type="molecule type" value="Genomic_DNA"/>
</dbReference>
<dbReference type="KEGG" id="cfus:CYFUS_000348"/>